<accession>K2MXF2</accession>
<evidence type="ECO:0000313" key="2">
    <source>
        <dbReference type="Proteomes" id="UP000007374"/>
    </source>
</evidence>
<dbReference type="InterPro" id="IPR038666">
    <property type="entry name" value="SSP1_head-tail_sf"/>
</dbReference>
<dbReference type="Pfam" id="PF05521">
    <property type="entry name" value="Phage_HCP"/>
    <property type="match status" value="1"/>
</dbReference>
<dbReference type="Gene3D" id="2.40.10.270">
    <property type="entry name" value="Bacteriophage SPP1 head-tail adaptor protein"/>
    <property type="match status" value="1"/>
</dbReference>
<evidence type="ECO:0000313" key="1">
    <source>
        <dbReference type="EMBL" id="EKF39933.1"/>
    </source>
</evidence>
<dbReference type="PATRIC" id="fig|1231190.3.peg.4820"/>
<proteinExistence type="predicted"/>
<dbReference type="NCBIfam" id="TIGR01563">
    <property type="entry name" value="gp16_SPP1"/>
    <property type="match status" value="1"/>
</dbReference>
<comment type="caution">
    <text evidence="1">The sequence shown here is derived from an EMBL/GenBank/DDBJ whole genome shotgun (WGS) entry which is preliminary data.</text>
</comment>
<evidence type="ECO:0008006" key="3">
    <source>
        <dbReference type="Google" id="ProtNLM"/>
    </source>
</evidence>
<protein>
    <recommendedName>
        <fullName evidence="3">Phage head-tail adaptor</fullName>
    </recommendedName>
</protein>
<dbReference type="EMBL" id="AMSI01000033">
    <property type="protein sequence ID" value="EKF39933.1"/>
    <property type="molecule type" value="Genomic_DNA"/>
</dbReference>
<sequence>MVGSGLMAKRSAGSLDRTITVERYQVVGTNDFNEDILDWAGFITVRAARRDVSDGEKFAAGQTGSSLRSRFVIRASTKSKTISPVDRLSYDGGIWNIEGVKEGDQGDMRGRFIEITAVRSTD</sequence>
<name>K2MXF2_9HYPH</name>
<organism evidence="1 2">
    <name type="scientific">Nitratireductor indicus C115</name>
    <dbReference type="NCBI Taxonomy" id="1231190"/>
    <lineage>
        <taxon>Bacteria</taxon>
        <taxon>Pseudomonadati</taxon>
        <taxon>Pseudomonadota</taxon>
        <taxon>Alphaproteobacteria</taxon>
        <taxon>Hyphomicrobiales</taxon>
        <taxon>Phyllobacteriaceae</taxon>
        <taxon>Nitratireductor</taxon>
    </lineage>
</organism>
<dbReference type="AlphaFoldDB" id="K2MXF2"/>
<keyword evidence="2" id="KW-1185">Reference proteome</keyword>
<dbReference type="InterPro" id="IPR008767">
    <property type="entry name" value="Phage_SPP1_head-tail_adaptor"/>
</dbReference>
<gene>
    <name evidence="1" type="ORF">NA8A_23414</name>
</gene>
<dbReference type="Proteomes" id="UP000007374">
    <property type="component" value="Unassembled WGS sequence"/>
</dbReference>
<reference evidence="1 2" key="1">
    <citation type="journal article" date="2012" name="J. Bacteriol.">
        <title>Genome Sequence of Nitratireductor indicus Type Strain C115.</title>
        <authorList>
            <person name="Lai Q."/>
            <person name="Li G."/>
            <person name="Yu Z."/>
            <person name="Shao Z."/>
        </authorList>
    </citation>
    <scope>NUCLEOTIDE SEQUENCE [LARGE SCALE GENOMIC DNA]</scope>
    <source>
        <strain evidence="1 2">C115</strain>
    </source>
</reference>
<dbReference type="STRING" id="721133.SAMN05216176_1279"/>
<dbReference type="eggNOG" id="COG5614">
    <property type="taxonomic scope" value="Bacteria"/>
</dbReference>